<dbReference type="PROSITE" id="PS51257">
    <property type="entry name" value="PROKAR_LIPOPROTEIN"/>
    <property type="match status" value="1"/>
</dbReference>
<proteinExistence type="predicted"/>
<sequence length="209" mass="22488">MNYRYTSALMLPLAALLTAGCVNIGNHKPPKNLLTLTATAAAPANDKPSSQSKPLLLVAPPAVPAELKVTRIPVTTSPTTIAYLTDAVWVDSPSHLFGNVLSETIASHNRFMVVSYRSAVGVSYRLTGNLSAFGLDAVHQQVVITYDAFFRGSNDKKMETVTSHHFEIRQPVTKQDAVSVANILNKAANQLSGEVASWLDQQQVTMPAS</sequence>
<dbReference type="Proteomes" id="UP000316887">
    <property type="component" value="Unassembled WGS sequence"/>
</dbReference>
<dbReference type="SUPFAM" id="SSF159594">
    <property type="entry name" value="XCC0632-like"/>
    <property type="match status" value="1"/>
</dbReference>
<evidence type="ECO:0000313" key="3">
    <source>
        <dbReference type="EMBL" id="TQL17415.1"/>
    </source>
</evidence>
<feature type="signal peptide" evidence="1">
    <location>
        <begin position="1"/>
        <end position="24"/>
    </location>
</feature>
<dbReference type="OrthoDB" id="7391077at2"/>
<dbReference type="EMBL" id="VFOF01000001">
    <property type="protein sequence ID" value="TQL17415.1"/>
    <property type="molecule type" value="Genomic_DNA"/>
</dbReference>
<comment type="caution">
    <text evidence="3">The sequence shown here is derived from an EMBL/GenBank/DDBJ whole genome shotgun (WGS) entry which is preliminary data.</text>
</comment>
<evidence type="ECO:0000259" key="2">
    <source>
        <dbReference type="Pfam" id="PF03886"/>
    </source>
</evidence>
<organism evidence="3 4">
    <name type="scientific">Zymomonas mobilis</name>
    <dbReference type="NCBI Taxonomy" id="542"/>
    <lineage>
        <taxon>Bacteria</taxon>
        <taxon>Pseudomonadati</taxon>
        <taxon>Pseudomonadota</taxon>
        <taxon>Alphaproteobacteria</taxon>
        <taxon>Sphingomonadales</taxon>
        <taxon>Zymomonadaceae</taxon>
        <taxon>Zymomonas</taxon>
    </lineage>
</organism>
<accession>A0A542W1E7</accession>
<keyword evidence="1" id="KW-0732">Signal</keyword>
<reference evidence="3 4" key="1">
    <citation type="submission" date="2019-06" db="EMBL/GenBank/DDBJ databases">
        <title>Genome sequencing of Zymomonas mobilis strains for genetic engineering and biofuel applications.</title>
        <authorList>
            <person name="Teravest M."/>
        </authorList>
    </citation>
    <scope>NUCLEOTIDE SEQUENCE [LARGE SCALE GENOMIC DNA]</scope>
    <source>
        <strain evidence="3 4">AN0101</strain>
    </source>
</reference>
<dbReference type="AlphaFoldDB" id="A0A542W1E7"/>
<feature type="chain" id="PRO_5021985768" evidence="1">
    <location>
        <begin position="25"/>
        <end position="209"/>
    </location>
</feature>
<dbReference type="InterPro" id="IPR005586">
    <property type="entry name" value="ABC_trans_aux"/>
</dbReference>
<name>A0A542W1E7_ZYMMB</name>
<evidence type="ECO:0000256" key="1">
    <source>
        <dbReference type="SAM" id="SignalP"/>
    </source>
</evidence>
<dbReference type="RefSeq" id="WP_141919759.1">
    <property type="nucleotide sequence ID" value="NZ_VFOF01000001.1"/>
</dbReference>
<evidence type="ECO:0000313" key="4">
    <source>
        <dbReference type="Proteomes" id="UP000316887"/>
    </source>
</evidence>
<protein>
    <submittedName>
        <fullName evidence="3">Cholesterol transport system auxiliary component</fullName>
    </submittedName>
</protein>
<dbReference type="Gene3D" id="3.40.50.10610">
    <property type="entry name" value="ABC-type transport auxiliary lipoprotein component"/>
    <property type="match status" value="1"/>
</dbReference>
<dbReference type="Pfam" id="PF03886">
    <property type="entry name" value="ABC_trans_aux"/>
    <property type="match status" value="1"/>
</dbReference>
<feature type="domain" description="ABC-type transport auxiliary lipoprotein component" evidence="2">
    <location>
        <begin position="36"/>
        <end position="196"/>
    </location>
</feature>
<gene>
    <name evidence="3" type="ORF">FBY58_0998</name>
</gene>